<sequence length="573" mass="65038">MIGPKTLSLHATDVVCILSNVALKTTVVYFVRWLPLGPRFVPIINTSLVVYLTTFCLRIITSDRTPRRQPAPISSRLFNILLGKYTPKHTRTNIFALFLTIPFYLASVDFVYRGNVLYQSSNLSFSRIGFVDNSTARITIRSPGSPYVQIRYRSVHETSTPADWEVGPVIYASEQLDHVGTFLLTNLLANTTYSYHTNASVSHIGTFQTATHNPKKWSMLSSSCMSPFFPYNPLSHALHLPGLEHLSHYLSSSPASPNPQFMLFLGDFIYIDLPIRFGTSPSHYTTAYRKVYASPSWTQSQSQSKSQDQFLPLTSLPWIHAYDDHEITNDWAGGDYNTNANATATATDTDLLYTSAMTPWHSYQAGGNPSPLHANGTYFTFSLGDVSFFVLDTRRYRSAEDMPDGKGKTMLGSQQLEDLLGWLETEKGRLKVLVSSVPFTRNWRGVESRDSWAGYLWERERVLEGMWRTEGVVVISGDRHEHATTRFPSTDGKSNVIEFSTSPLSQFYQPFERQYRQEEDSDVMIYSHPYGVSKFGVFDFDTSDEMVWKVGFGLVVDGVKFWEYEWSAERTDR</sequence>
<proteinExistence type="predicted"/>
<dbReference type="PANTHER" id="PTHR43606:SF2">
    <property type="entry name" value="ALKALINE PHOSPHATASE FAMILY PROTEIN (AFU_ORTHOLOGUE AFUA_5G03860)"/>
    <property type="match status" value="1"/>
</dbReference>
<dbReference type="InterPro" id="IPR038607">
    <property type="entry name" value="PhoD-like_sf"/>
</dbReference>
<dbReference type="PANTHER" id="PTHR43606">
    <property type="entry name" value="PHOSPHATASE, PUTATIVE (AFU_ORTHOLOGUE AFUA_6G08710)-RELATED"/>
    <property type="match status" value="1"/>
</dbReference>
<dbReference type="InterPro" id="IPR029052">
    <property type="entry name" value="Metallo-depent_PP-like"/>
</dbReference>
<protein>
    <recommendedName>
        <fullName evidence="2">PhoD-like phosphatase metallophosphatase domain-containing protein</fullName>
    </recommendedName>
</protein>
<accession>A0A8H7TDV9</accession>
<feature type="domain" description="PhoD-like phosphatase metallophosphatase" evidence="2">
    <location>
        <begin position="256"/>
        <end position="541"/>
    </location>
</feature>
<dbReference type="Gene3D" id="3.60.21.70">
    <property type="entry name" value="PhoD-like phosphatase"/>
    <property type="match status" value="1"/>
</dbReference>
<comment type="caution">
    <text evidence="3">The sequence shown here is derived from an EMBL/GenBank/DDBJ whole genome shotgun (WGS) entry which is preliminary data.</text>
</comment>
<dbReference type="SUPFAM" id="SSF56300">
    <property type="entry name" value="Metallo-dependent phosphatases"/>
    <property type="match status" value="1"/>
</dbReference>
<evidence type="ECO:0000313" key="4">
    <source>
        <dbReference type="Proteomes" id="UP000664132"/>
    </source>
</evidence>
<dbReference type="Proteomes" id="UP000664132">
    <property type="component" value="Unassembled WGS sequence"/>
</dbReference>
<keyword evidence="1" id="KW-0812">Transmembrane</keyword>
<dbReference type="InterPro" id="IPR052900">
    <property type="entry name" value="Phospholipid_Metab_Enz"/>
</dbReference>
<evidence type="ECO:0000256" key="1">
    <source>
        <dbReference type="SAM" id="Phobius"/>
    </source>
</evidence>
<feature type="transmembrane region" description="Helical" evidence="1">
    <location>
        <begin position="94"/>
        <end position="112"/>
    </location>
</feature>
<feature type="transmembrane region" description="Helical" evidence="1">
    <location>
        <begin position="40"/>
        <end position="60"/>
    </location>
</feature>
<dbReference type="EMBL" id="JAFJYH010000156">
    <property type="protein sequence ID" value="KAG4417407.1"/>
    <property type="molecule type" value="Genomic_DNA"/>
</dbReference>
<keyword evidence="1" id="KW-1133">Transmembrane helix</keyword>
<organism evidence="3 4">
    <name type="scientific">Cadophora malorum</name>
    <dbReference type="NCBI Taxonomy" id="108018"/>
    <lineage>
        <taxon>Eukaryota</taxon>
        <taxon>Fungi</taxon>
        <taxon>Dikarya</taxon>
        <taxon>Ascomycota</taxon>
        <taxon>Pezizomycotina</taxon>
        <taxon>Leotiomycetes</taxon>
        <taxon>Helotiales</taxon>
        <taxon>Ploettnerulaceae</taxon>
        <taxon>Cadophora</taxon>
    </lineage>
</organism>
<gene>
    <name evidence="3" type="ORF">IFR04_009476</name>
</gene>
<dbReference type="CDD" id="cd07389">
    <property type="entry name" value="MPP_PhoD"/>
    <property type="match status" value="1"/>
</dbReference>
<evidence type="ECO:0000313" key="3">
    <source>
        <dbReference type="EMBL" id="KAG4417407.1"/>
    </source>
</evidence>
<dbReference type="AlphaFoldDB" id="A0A8H7TDV9"/>
<reference evidence="3" key="1">
    <citation type="submission" date="2021-02" db="EMBL/GenBank/DDBJ databases">
        <title>Genome sequence Cadophora malorum strain M34.</title>
        <authorList>
            <person name="Stefanovic E."/>
            <person name="Vu D."/>
            <person name="Scully C."/>
            <person name="Dijksterhuis J."/>
            <person name="Roader J."/>
            <person name="Houbraken J."/>
        </authorList>
    </citation>
    <scope>NUCLEOTIDE SEQUENCE</scope>
    <source>
        <strain evidence="3">M34</strain>
    </source>
</reference>
<feature type="transmembrane region" description="Helical" evidence="1">
    <location>
        <begin position="12"/>
        <end position="34"/>
    </location>
</feature>
<dbReference type="InterPro" id="IPR018946">
    <property type="entry name" value="PhoD-like_MPP"/>
</dbReference>
<keyword evidence="4" id="KW-1185">Reference proteome</keyword>
<keyword evidence="1" id="KW-0472">Membrane</keyword>
<dbReference type="OrthoDB" id="2100241at2759"/>
<dbReference type="Pfam" id="PF09423">
    <property type="entry name" value="PhoD"/>
    <property type="match status" value="1"/>
</dbReference>
<evidence type="ECO:0000259" key="2">
    <source>
        <dbReference type="Pfam" id="PF09423"/>
    </source>
</evidence>
<name>A0A8H7TDV9_9HELO</name>